<reference evidence="3" key="1">
    <citation type="journal article" date="2019" name="Int. J. Syst. Evol. Microbiol.">
        <title>The Global Catalogue of Microorganisms (GCM) 10K type strain sequencing project: providing services to taxonomists for standard genome sequencing and annotation.</title>
        <authorList>
            <consortium name="The Broad Institute Genomics Platform"/>
            <consortium name="The Broad Institute Genome Sequencing Center for Infectious Disease"/>
            <person name="Wu L."/>
            <person name="Ma J."/>
        </authorList>
    </citation>
    <scope>NUCLEOTIDE SEQUENCE [LARGE SCALE GENOMIC DNA]</scope>
    <source>
        <strain evidence="3">CCUG 48316</strain>
    </source>
</reference>
<dbReference type="Proteomes" id="UP001596292">
    <property type="component" value="Unassembled WGS sequence"/>
</dbReference>
<evidence type="ECO:0000313" key="3">
    <source>
        <dbReference type="Proteomes" id="UP001596292"/>
    </source>
</evidence>
<comment type="caution">
    <text evidence="2">The sequence shown here is derived from an EMBL/GenBank/DDBJ whole genome shotgun (WGS) entry which is preliminary data.</text>
</comment>
<sequence length="115" mass="11887">MAALRRSLLALSAAAIMVALVPARSWAGDAATAHSSWRSCLGRAYAEGASLTGRDLAADAALRTCRGEESAYLLALSASPLLDADDIAQARPDLVARERAALLGTLAANTLPVLR</sequence>
<dbReference type="EMBL" id="JBHSWN010000001">
    <property type="protein sequence ID" value="MFC6788405.1"/>
    <property type="molecule type" value="Genomic_DNA"/>
</dbReference>
<evidence type="ECO:0000256" key="1">
    <source>
        <dbReference type="SAM" id="SignalP"/>
    </source>
</evidence>
<feature type="chain" id="PRO_5047540639" evidence="1">
    <location>
        <begin position="28"/>
        <end position="115"/>
    </location>
</feature>
<organism evidence="2 3">
    <name type="scientific">Methylobacterium komagatae</name>
    <dbReference type="NCBI Taxonomy" id="374425"/>
    <lineage>
        <taxon>Bacteria</taxon>
        <taxon>Pseudomonadati</taxon>
        <taxon>Pseudomonadota</taxon>
        <taxon>Alphaproteobacteria</taxon>
        <taxon>Hyphomicrobiales</taxon>
        <taxon>Methylobacteriaceae</taxon>
        <taxon>Methylobacterium</taxon>
    </lineage>
</organism>
<name>A0ABW2BDR2_9HYPH</name>
<evidence type="ECO:0000313" key="2">
    <source>
        <dbReference type="EMBL" id="MFC6788405.1"/>
    </source>
</evidence>
<keyword evidence="1" id="KW-0732">Signal</keyword>
<feature type="signal peptide" evidence="1">
    <location>
        <begin position="1"/>
        <end position="27"/>
    </location>
</feature>
<accession>A0ABW2BDR2</accession>
<proteinExistence type="predicted"/>
<keyword evidence="3" id="KW-1185">Reference proteome</keyword>
<dbReference type="PROSITE" id="PS51318">
    <property type="entry name" value="TAT"/>
    <property type="match status" value="1"/>
</dbReference>
<gene>
    <name evidence="2" type="ORF">ACFQE0_01420</name>
</gene>
<protein>
    <submittedName>
        <fullName evidence="2">Uncharacterized protein</fullName>
    </submittedName>
</protein>
<dbReference type="InterPro" id="IPR006311">
    <property type="entry name" value="TAT_signal"/>
</dbReference>
<dbReference type="RefSeq" id="WP_378966403.1">
    <property type="nucleotide sequence ID" value="NZ_JBHSWN010000001.1"/>
</dbReference>